<name>A0A0N9V5D1_SPHMC</name>
<protein>
    <recommendedName>
        <fullName evidence="3">HTH cro/C1-type domain-containing protein</fullName>
    </recommendedName>
</protein>
<reference evidence="1 2" key="1">
    <citation type="journal article" date="2015" name="Genome Announc.">
        <title>Complete Genome Sequence of Polypropylene Glycol- and Polyethylene Glycol-Degrading Sphingopyxis macrogoltabida Strain EY-1.</title>
        <authorList>
            <person name="Ohtsubo Y."/>
            <person name="Nagata Y."/>
            <person name="Numata M."/>
            <person name="Tsuchikane K."/>
            <person name="Hosoyama A."/>
            <person name="Yamazoe A."/>
            <person name="Tsuda M."/>
            <person name="Fujita N."/>
            <person name="Kawai F."/>
        </authorList>
    </citation>
    <scope>NUCLEOTIDE SEQUENCE [LARGE SCALE GENOMIC DNA]</scope>
    <source>
        <strain evidence="1 2">EY-1</strain>
    </source>
</reference>
<dbReference type="InterPro" id="IPR010982">
    <property type="entry name" value="Lambda_DNA-bd_dom_sf"/>
</dbReference>
<dbReference type="Proteomes" id="UP000058074">
    <property type="component" value="Chromosome"/>
</dbReference>
<evidence type="ECO:0008006" key="3">
    <source>
        <dbReference type="Google" id="ProtNLM"/>
    </source>
</evidence>
<dbReference type="RefSeq" id="WP_054589906.1">
    <property type="nucleotide sequence ID" value="NZ_CP012700.1"/>
</dbReference>
<sequence>MTLLEHIRDRGLTVPEAAAELSVSHHTIHKLAYRQRQPSLKLALKIVAWSNGALTEADLVLPEAEVAA</sequence>
<dbReference type="KEGG" id="smag:AN936_21995"/>
<dbReference type="GO" id="GO:0003677">
    <property type="term" value="F:DNA binding"/>
    <property type="evidence" value="ECO:0007669"/>
    <property type="project" value="InterPro"/>
</dbReference>
<evidence type="ECO:0000313" key="1">
    <source>
        <dbReference type="EMBL" id="ALH82929.1"/>
    </source>
</evidence>
<evidence type="ECO:0000313" key="2">
    <source>
        <dbReference type="Proteomes" id="UP000058074"/>
    </source>
</evidence>
<dbReference type="AlphaFoldDB" id="A0A0N9V5D1"/>
<dbReference type="EMBL" id="CP012700">
    <property type="protein sequence ID" value="ALH82929.1"/>
    <property type="molecule type" value="Genomic_DNA"/>
</dbReference>
<dbReference type="PATRIC" id="fig|33050.5.peg.4553"/>
<dbReference type="Gene3D" id="1.10.260.40">
    <property type="entry name" value="lambda repressor-like DNA-binding domains"/>
    <property type="match status" value="1"/>
</dbReference>
<accession>A0A0N9V5D1</accession>
<dbReference type="SUPFAM" id="SSF47413">
    <property type="entry name" value="lambda repressor-like DNA-binding domains"/>
    <property type="match status" value="1"/>
</dbReference>
<proteinExistence type="predicted"/>
<organism evidence="1 2">
    <name type="scientific">Sphingopyxis macrogoltabida</name>
    <name type="common">Sphingomonas macrogoltabidus</name>
    <dbReference type="NCBI Taxonomy" id="33050"/>
    <lineage>
        <taxon>Bacteria</taxon>
        <taxon>Pseudomonadati</taxon>
        <taxon>Pseudomonadota</taxon>
        <taxon>Alphaproteobacteria</taxon>
        <taxon>Sphingomonadales</taxon>
        <taxon>Sphingomonadaceae</taxon>
        <taxon>Sphingopyxis</taxon>
    </lineage>
</organism>
<gene>
    <name evidence="1" type="ORF">AN936_21995</name>
</gene>